<dbReference type="InterPro" id="IPR053926">
    <property type="entry name" value="RecX_HTH_1st"/>
</dbReference>
<feature type="domain" description="RecX first three-helical" evidence="7">
    <location>
        <begin position="83"/>
        <end position="116"/>
    </location>
</feature>
<evidence type="ECO:0000256" key="3">
    <source>
        <dbReference type="ARBA" id="ARBA00018111"/>
    </source>
</evidence>
<dbReference type="HAMAP" id="MF_01114">
    <property type="entry name" value="RecX"/>
    <property type="match status" value="1"/>
</dbReference>
<dbReference type="AlphaFoldDB" id="A0A0E2E222"/>
<dbReference type="GO" id="GO:0006282">
    <property type="term" value="P:regulation of DNA repair"/>
    <property type="evidence" value="ECO:0007669"/>
    <property type="project" value="UniProtKB-UniRule"/>
</dbReference>
<reference evidence="8" key="1">
    <citation type="submission" date="2012-01" db="EMBL/GenBank/DDBJ databases">
        <title>The Genome Sequence of Treponema denticola H-22.</title>
        <authorList>
            <consortium name="The Broad Institute Genome Sequencing Platform"/>
            <person name="Earl A."/>
            <person name="Ward D."/>
            <person name="Feldgarden M."/>
            <person name="Gevers D."/>
            <person name="Blanton J.M."/>
            <person name="Fenno C.J."/>
            <person name="Baranova O.V."/>
            <person name="Mathney J."/>
            <person name="Dewhirst F.E."/>
            <person name="Izard J."/>
            <person name="Young S.K."/>
            <person name="Zeng Q."/>
            <person name="Gargeya S."/>
            <person name="Fitzgerald M."/>
            <person name="Haas B."/>
            <person name="Abouelleil A."/>
            <person name="Alvarado L."/>
            <person name="Arachchi H.M."/>
            <person name="Berlin A."/>
            <person name="Chapman S.B."/>
            <person name="Gearin G."/>
            <person name="Goldberg J."/>
            <person name="Griggs A."/>
            <person name="Gujja S."/>
            <person name="Hansen M."/>
            <person name="Heiman D."/>
            <person name="Howarth C."/>
            <person name="Larimer J."/>
            <person name="Lui A."/>
            <person name="MacDonald P.J.P."/>
            <person name="McCowen C."/>
            <person name="Montmayeur A."/>
            <person name="Murphy C."/>
            <person name="Neiman D."/>
            <person name="Pearson M."/>
            <person name="Priest M."/>
            <person name="Roberts A."/>
            <person name="Saif S."/>
            <person name="Shea T."/>
            <person name="Sisk P."/>
            <person name="Stolte C."/>
            <person name="Sykes S."/>
            <person name="Wortman J."/>
            <person name="Nusbaum C."/>
            <person name="Birren B."/>
        </authorList>
    </citation>
    <scope>NUCLEOTIDE SEQUENCE [LARGE SCALE GENOMIC DNA]</scope>
    <source>
        <strain evidence="8">H-22</strain>
    </source>
</reference>
<dbReference type="Pfam" id="PF21982">
    <property type="entry name" value="RecX_HTH1"/>
    <property type="match status" value="1"/>
</dbReference>
<comment type="function">
    <text evidence="5">Modulates RecA activity.</text>
</comment>
<dbReference type="Proteomes" id="UP000011705">
    <property type="component" value="Chromosome"/>
</dbReference>
<dbReference type="HOGENOM" id="CLU_066607_2_0_12"/>
<accession>A0A0E2E222</accession>
<dbReference type="GO" id="GO:0005737">
    <property type="term" value="C:cytoplasm"/>
    <property type="evidence" value="ECO:0007669"/>
    <property type="project" value="UniProtKB-SubCell"/>
</dbReference>
<evidence type="ECO:0000256" key="1">
    <source>
        <dbReference type="ARBA" id="ARBA00004496"/>
    </source>
</evidence>
<comment type="caution">
    <text evidence="8">The sequence shown here is derived from an EMBL/GenBank/DDBJ whole genome shotgun (WGS) entry which is preliminary data.</text>
</comment>
<organism evidence="8">
    <name type="scientific">Treponema denticola H-22</name>
    <dbReference type="NCBI Taxonomy" id="999432"/>
    <lineage>
        <taxon>Bacteria</taxon>
        <taxon>Pseudomonadati</taxon>
        <taxon>Spirochaetota</taxon>
        <taxon>Spirochaetia</taxon>
        <taxon>Spirochaetales</taxon>
        <taxon>Treponemataceae</taxon>
        <taxon>Treponema</taxon>
    </lineage>
</organism>
<dbReference type="Pfam" id="PF02631">
    <property type="entry name" value="RecX_HTH2"/>
    <property type="match status" value="1"/>
</dbReference>
<comment type="similarity">
    <text evidence="2 5">Belongs to the RecX family.</text>
</comment>
<name>A0A0E2E222_TREDN</name>
<feature type="domain" description="RecX second three-helical" evidence="6">
    <location>
        <begin position="123"/>
        <end position="164"/>
    </location>
</feature>
<dbReference type="EMBL" id="AGDV01000021">
    <property type="protein sequence ID" value="EMB30549.1"/>
    <property type="molecule type" value="Genomic_DNA"/>
</dbReference>
<protein>
    <recommendedName>
        <fullName evidence="3 5">Regulatory protein RecX</fullName>
    </recommendedName>
</protein>
<dbReference type="InterPro" id="IPR036388">
    <property type="entry name" value="WH-like_DNA-bd_sf"/>
</dbReference>
<dbReference type="PANTHER" id="PTHR33602:SF1">
    <property type="entry name" value="REGULATORY PROTEIN RECX FAMILY PROTEIN"/>
    <property type="match status" value="1"/>
</dbReference>
<dbReference type="InterPro" id="IPR003783">
    <property type="entry name" value="Regulatory_RecX"/>
</dbReference>
<evidence type="ECO:0000256" key="4">
    <source>
        <dbReference type="ARBA" id="ARBA00022490"/>
    </source>
</evidence>
<sequence>MQDEDSSSANVNPFSIADICSTSSDLVKIINSEGVSFVTRPDYFDEDDFDGLVGECGCPISDESLEALLNAVRIYEAECTASAYLYRAEHSRFQLELKLRKKGFLAFEIDPALDYLMGIGLLDDERFARAWLNTRVISKKEGRNRLASELAQRGVSFKIVEDVLNEFFSEHSEEDICREALKKQLINGVDKSRLMRKMYRLGFSVSTVNICLEGLENITDSF</sequence>
<gene>
    <name evidence="5" type="primary">recX</name>
    <name evidence="8" type="ORF">HMPREF9726_02234</name>
</gene>
<dbReference type="InterPro" id="IPR053924">
    <property type="entry name" value="RecX_HTH_2nd"/>
</dbReference>
<evidence type="ECO:0000259" key="7">
    <source>
        <dbReference type="Pfam" id="PF21982"/>
    </source>
</evidence>
<dbReference type="PANTHER" id="PTHR33602">
    <property type="entry name" value="REGULATORY PROTEIN RECX FAMILY PROTEIN"/>
    <property type="match status" value="1"/>
</dbReference>
<comment type="subcellular location">
    <subcellularLocation>
        <location evidence="1 5">Cytoplasm</location>
    </subcellularLocation>
</comment>
<evidence type="ECO:0000256" key="2">
    <source>
        <dbReference type="ARBA" id="ARBA00009695"/>
    </source>
</evidence>
<dbReference type="RefSeq" id="WP_002685654.1">
    <property type="nucleotide sequence ID" value="NZ_CM001795.1"/>
</dbReference>
<keyword evidence="4 5" id="KW-0963">Cytoplasm</keyword>
<proteinExistence type="inferred from homology"/>
<evidence type="ECO:0000259" key="6">
    <source>
        <dbReference type="Pfam" id="PF02631"/>
    </source>
</evidence>
<evidence type="ECO:0000256" key="5">
    <source>
        <dbReference type="HAMAP-Rule" id="MF_01114"/>
    </source>
</evidence>
<dbReference type="NCBIfam" id="NF001058">
    <property type="entry name" value="PRK00117.4-1"/>
    <property type="match status" value="1"/>
</dbReference>
<evidence type="ECO:0000313" key="8">
    <source>
        <dbReference type="EMBL" id="EMB30549.1"/>
    </source>
</evidence>
<dbReference type="Gene3D" id="1.10.10.10">
    <property type="entry name" value="Winged helix-like DNA-binding domain superfamily/Winged helix DNA-binding domain"/>
    <property type="match status" value="2"/>
</dbReference>
<dbReference type="PATRIC" id="fig|999432.5.peg.2321"/>